<dbReference type="Proteomes" id="UP000323426">
    <property type="component" value="Unassembled WGS sequence"/>
</dbReference>
<sequence>MLYKDNQNNPQQITINYKLILDRLRKTIMVYEAECPEVAALKQEINLIYFNIFLSDAHLCHLQKICKLLDKKKQESPVIKMLHEAYCSDLESFKRGVIVSQNAEIYF</sequence>
<comment type="caution">
    <text evidence="1">The sequence shown here is derived from an EMBL/GenBank/DDBJ whole genome shotgun (WGS) entry which is preliminary data.</text>
</comment>
<organism evidence="1 2">
    <name type="scientific">Adhaeribacter rhizoryzae</name>
    <dbReference type="NCBI Taxonomy" id="2607907"/>
    <lineage>
        <taxon>Bacteria</taxon>
        <taxon>Pseudomonadati</taxon>
        <taxon>Bacteroidota</taxon>
        <taxon>Cytophagia</taxon>
        <taxon>Cytophagales</taxon>
        <taxon>Hymenobacteraceae</taxon>
        <taxon>Adhaeribacter</taxon>
    </lineage>
</organism>
<keyword evidence="2" id="KW-1185">Reference proteome</keyword>
<protein>
    <submittedName>
        <fullName evidence="1">Uncharacterized protein</fullName>
    </submittedName>
</protein>
<evidence type="ECO:0000313" key="1">
    <source>
        <dbReference type="EMBL" id="KAA5541262.1"/>
    </source>
</evidence>
<proteinExistence type="predicted"/>
<evidence type="ECO:0000313" key="2">
    <source>
        <dbReference type="Proteomes" id="UP000323426"/>
    </source>
</evidence>
<accession>A0A5M6D4P1</accession>
<dbReference type="RefSeq" id="WP_150091623.1">
    <property type="nucleotide sequence ID" value="NZ_VWSF01000022.1"/>
</dbReference>
<reference evidence="1 2" key="1">
    <citation type="submission" date="2019-09" db="EMBL/GenBank/DDBJ databases">
        <title>Genome sequence and assembly of Adhaeribacter sp.</title>
        <authorList>
            <person name="Chhetri G."/>
        </authorList>
    </citation>
    <scope>NUCLEOTIDE SEQUENCE [LARGE SCALE GENOMIC DNA]</scope>
    <source>
        <strain evidence="1 2">DK36</strain>
    </source>
</reference>
<name>A0A5M6D4P1_9BACT</name>
<gene>
    <name evidence="1" type="ORF">F0145_20895</name>
</gene>
<dbReference type="EMBL" id="VWSF01000022">
    <property type="protein sequence ID" value="KAA5541262.1"/>
    <property type="molecule type" value="Genomic_DNA"/>
</dbReference>
<dbReference type="AlphaFoldDB" id="A0A5M6D4P1"/>